<keyword evidence="5" id="KW-1185">Reference proteome</keyword>
<dbReference type="PANTHER" id="PTHR37042">
    <property type="entry name" value="OUTER MEMBRANE PROTEIN RV1973"/>
    <property type="match status" value="1"/>
</dbReference>
<keyword evidence="3" id="KW-0732">Signal</keyword>
<dbReference type="SUPFAM" id="SSF54427">
    <property type="entry name" value="NTF2-like"/>
    <property type="match status" value="1"/>
</dbReference>
<dbReference type="InterPro" id="IPR032710">
    <property type="entry name" value="NTF2-like_dom_sf"/>
</dbReference>
<dbReference type="RefSeq" id="WP_381825783.1">
    <property type="nucleotide sequence ID" value="NZ_JBHTCF010000001.1"/>
</dbReference>
<protein>
    <recommendedName>
        <fullName evidence="6">SnoaL-like domain-containing protein</fullName>
    </recommendedName>
</protein>
<evidence type="ECO:0008006" key="6">
    <source>
        <dbReference type="Google" id="ProtNLM"/>
    </source>
</evidence>
<dbReference type="PANTHER" id="PTHR37042:SF4">
    <property type="entry name" value="OUTER MEMBRANE PROTEIN RV1973"/>
    <property type="match status" value="1"/>
</dbReference>
<gene>
    <name evidence="4" type="ORF">ACFQVC_02190</name>
</gene>
<reference evidence="5" key="1">
    <citation type="journal article" date="2019" name="Int. J. Syst. Evol. Microbiol.">
        <title>The Global Catalogue of Microorganisms (GCM) 10K type strain sequencing project: providing services to taxonomists for standard genome sequencing and annotation.</title>
        <authorList>
            <consortium name="The Broad Institute Genomics Platform"/>
            <consortium name="The Broad Institute Genome Sequencing Center for Infectious Disease"/>
            <person name="Wu L."/>
            <person name="Ma J."/>
        </authorList>
    </citation>
    <scope>NUCLEOTIDE SEQUENCE [LARGE SCALE GENOMIC DNA]</scope>
    <source>
        <strain evidence="5">SYNS20</strain>
    </source>
</reference>
<keyword evidence="2" id="KW-0472">Membrane</keyword>
<accession>A0ABW2JAJ1</accession>
<feature type="chain" id="PRO_5046596773" description="SnoaL-like domain-containing protein" evidence="3">
    <location>
        <begin position="28"/>
        <end position="180"/>
    </location>
</feature>
<comment type="caution">
    <text evidence="4">The sequence shown here is derived from an EMBL/GenBank/DDBJ whole genome shotgun (WGS) entry which is preliminary data.</text>
</comment>
<dbReference type="Proteomes" id="UP001596523">
    <property type="component" value="Unassembled WGS sequence"/>
</dbReference>
<comment type="subcellular location">
    <subcellularLocation>
        <location evidence="1">Membrane</location>
    </subcellularLocation>
</comment>
<organism evidence="4 5">
    <name type="scientific">Streptomyces monticola</name>
    <dbReference type="NCBI Taxonomy" id="2666263"/>
    <lineage>
        <taxon>Bacteria</taxon>
        <taxon>Bacillati</taxon>
        <taxon>Actinomycetota</taxon>
        <taxon>Actinomycetes</taxon>
        <taxon>Kitasatosporales</taxon>
        <taxon>Streptomycetaceae</taxon>
        <taxon>Streptomyces</taxon>
    </lineage>
</organism>
<proteinExistence type="predicted"/>
<evidence type="ECO:0000313" key="4">
    <source>
        <dbReference type="EMBL" id="MFC7303028.1"/>
    </source>
</evidence>
<evidence type="ECO:0000256" key="2">
    <source>
        <dbReference type="ARBA" id="ARBA00023136"/>
    </source>
</evidence>
<feature type="signal peptide" evidence="3">
    <location>
        <begin position="1"/>
        <end position="27"/>
    </location>
</feature>
<evidence type="ECO:0000256" key="3">
    <source>
        <dbReference type="SAM" id="SignalP"/>
    </source>
</evidence>
<name>A0ABW2JAJ1_9ACTN</name>
<dbReference type="EMBL" id="JBHTCF010000001">
    <property type="protein sequence ID" value="MFC7303028.1"/>
    <property type="molecule type" value="Genomic_DNA"/>
</dbReference>
<sequence>MRLRKGRPGPLLSCALALSGASLVAAAWTGTSWYAAAHDERASYAALRDQVLAAGEQGAQNLNTLDHRALDRDLDTWGESTAGELHTQVTEGREEFARQIREARTVTTAKVLSGAVTELDSRAGRAKVLVALRITVTAPKSEPSAKESRLLGEVTRTGGGWKLSALGEAPVGYSTGTAGE</sequence>
<evidence type="ECO:0000256" key="1">
    <source>
        <dbReference type="ARBA" id="ARBA00004370"/>
    </source>
</evidence>
<evidence type="ECO:0000313" key="5">
    <source>
        <dbReference type="Proteomes" id="UP001596523"/>
    </source>
</evidence>